<evidence type="ECO:0000259" key="3">
    <source>
        <dbReference type="Pfam" id="PF25149"/>
    </source>
</evidence>
<dbReference type="Proteomes" id="UP001500840">
    <property type="component" value="Unassembled WGS sequence"/>
</dbReference>
<comment type="caution">
    <text evidence="4">The sequence shown here is derived from an EMBL/GenBank/DDBJ whole genome shotgun (WGS) entry which is preliminary data.</text>
</comment>
<dbReference type="InterPro" id="IPR056726">
    <property type="entry name" value="DUF7824"/>
</dbReference>
<feature type="domain" description="DUF7825" evidence="3">
    <location>
        <begin position="787"/>
        <end position="979"/>
    </location>
</feature>
<keyword evidence="5" id="KW-1185">Reference proteome</keyword>
<dbReference type="Pfam" id="PF20103">
    <property type="entry name" value="DUF6493"/>
    <property type="match status" value="1"/>
</dbReference>
<proteinExistence type="predicted"/>
<dbReference type="RefSeq" id="WP_345319209.1">
    <property type="nucleotide sequence ID" value="NZ_BAABGA010000008.1"/>
</dbReference>
<dbReference type="InterPro" id="IPR016024">
    <property type="entry name" value="ARM-type_fold"/>
</dbReference>
<evidence type="ECO:0000313" key="5">
    <source>
        <dbReference type="Proteomes" id="UP001500840"/>
    </source>
</evidence>
<name>A0ABP8M747_9BACT</name>
<gene>
    <name evidence="4" type="ORF">GCM10023156_05690</name>
</gene>
<evidence type="ECO:0000259" key="2">
    <source>
        <dbReference type="Pfam" id="PF25148"/>
    </source>
</evidence>
<protein>
    <submittedName>
        <fullName evidence="4">Uncharacterized protein</fullName>
    </submittedName>
</protein>
<evidence type="ECO:0000259" key="1">
    <source>
        <dbReference type="Pfam" id="PF20103"/>
    </source>
</evidence>
<organism evidence="4 5">
    <name type="scientific">Novipirellula rosea</name>
    <dbReference type="NCBI Taxonomy" id="1031540"/>
    <lineage>
        <taxon>Bacteria</taxon>
        <taxon>Pseudomonadati</taxon>
        <taxon>Planctomycetota</taxon>
        <taxon>Planctomycetia</taxon>
        <taxon>Pirellulales</taxon>
        <taxon>Pirellulaceae</taxon>
        <taxon>Novipirellula</taxon>
    </lineage>
</organism>
<dbReference type="InterPro" id="IPR056727">
    <property type="entry name" value="DUF7825"/>
</dbReference>
<dbReference type="InterPro" id="IPR045472">
    <property type="entry name" value="DUF6493"/>
</dbReference>
<feature type="domain" description="DUF6493" evidence="1">
    <location>
        <begin position="3"/>
        <end position="304"/>
    </location>
</feature>
<reference evidence="5" key="1">
    <citation type="journal article" date="2019" name="Int. J. Syst. Evol. Microbiol.">
        <title>The Global Catalogue of Microorganisms (GCM) 10K type strain sequencing project: providing services to taxonomists for standard genome sequencing and annotation.</title>
        <authorList>
            <consortium name="The Broad Institute Genomics Platform"/>
            <consortium name="The Broad Institute Genome Sequencing Center for Infectious Disease"/>
            <person name="Wu L."/>
            <person name="Ma J."/>
        </authorList>
    </citation>
    <scope>NUCLEOTIDE SEQUENCE [LARGE SCALE GENOMIC DNA]</scope>
    <source>
        <strain evidence="5">JCM 17759</strain>
    </source>
</reference>
<dbReference type="Pfam" id="PF25149">
    <property type="entry name" value="DUF7825"/>
    <property type="match status" value="1"/>
</dbReference>
<dbReference type="Pfam" id="PF25148">
    <property type="entry name" value="DUF7824"/>
    <property type="match status" value="1"/>
</dbReference>
<sequence>MTTIEQALNAVFQSGDKSAMLKFFQGMEKADRASLRAKSRALLKTAPTAYVQTNGNESHFVIPPELPAGGLAVFSTGTLSDVSKLNWKSLPNDDEQFQVIADRQPDWTQRWVVKLLDDRRYWRNWKLVRRLIRAGLCEKPDHPHYYLGMISGLDGGFRSESTVESKLLEDSDLLDDEIWRLFEYEGGGDNSLANVDRFSGTSWKAALLSLANRGRISRERLISCTFDALQRDFNHYRAKWFSSFHDELQLTQDERVQFAPRYLRLLACSTQPIVAWAFKHVQKIDKASPYAAADLIAALIPVLQSRQKGIVKNALKLVSSVITRNPEQTTAACLAAVEALAHEAADVQEAAWKWIETNVDEPQPELRTKVKGYVDLLASSVQPSVQQWLAGEEADHASTPLANPAAEESAPAVATIASVTGIREQYDPQWLRLYSIDSLIENIASGNPNVPATRFDGTEIARLRPEDQLEPVTDLDELIDLCSSVLEDRGQVDEAEMAIDGIARLCDQRPADFAQRVAPLAKRTVQLIKRDLFPFWGRGTVSDLAGCIYAWVEGQLLGPQGEYEIRDGQPYCRVVKVDGLQGPFRYCNRNKPLAVLSDRCQQIAMRVTTGTASTPLSTPTHRGGWIDPMVLVDRVNACSDDSPDETDVVMAMLRLAPDRRAEALTQLKPNKQIWRQAIRYALGAQGVTIETNERLWVAAARARSPWKSDAAVAAAFPEQGPDAATAATYRWGHQSNEYRAWLSVASEPACPKSPSRSLSNLSEHPTVSFHLPHIIAWEVGHFAGNTTDSVRAAATLWPIARESFFARAAEAFAANLDWHEARWYNNYLLEPMLDPGTPLLEMATLCLTIALAAKEPGEQRLATDVATVAIEDGRLGTDNLGTAMRALLPGGMIKAARWAKSLAEVASVSDLHALVVQTALQTCLQGDPTNYPRDFAKLLALLRQLTLQLETSVGETGCRSALSAISGTGQARKLANQLLAIESGAASDKVVAAQHQAINCRGVTRPRR</sequence>
<evidence type="ECO:0000313" key="4">
    <source>
        <dbReference type="EMBL" id="GAA4445718.1"/>
    </source>
</evidence>
<dbReference type="EMBL" id="BAABGA010000008">
    <property type="protein sequence ID" value="GAA4445718.1"/>
    <property type="molecule type" value="Genomic_DNA"/>
</dbReference>
<accession>A0ABP8M747</accession>
<feature type="domain" description="DUF7824" evidence="2">
    <location>
        <begin position="466"/>
        <end position="707"/>
    </location>
</feature>
<dbReference type="SUPFAM" id="SSF48371">
    <property type="entry name" value="ARM repeat"/>
    <property type="match status" value="1"/>
</dbReference>